<keyword evidence="2" id="KW-0238">DNA-binding</keyword>
<accession>H5UNZ9</accession>
<protein>
    <submittedName>
        <fullName evidence="3">Type I restriction-modification system specificity subunit</fullName>
    </submittedName>
</protein>
<dbReference type="PANTHER" id="PTHR30408">
    <property type="entry name" value="TYPE-1 RESTRICTION ENZYME ECOKI SPECIFICITY PROTEIN"/>
    <property type="match status" value="1"/>
</dbReference>
<proteinExistence type="predicted"/>
<keyword evidence="4" id="KW-1185">Reference proteome</keyword>
<evidence type="ECO:0000256" key="2">
    <source>
        <dbReference type="ARBA" id="ARBA00023125"/>
    </source>
</evidence>
<dbReference type="RefSeq" id="WP_009481355.1">
    <property type="nucleotide sequence ID" value="NZ_BAFE01000011.1"/>
</dbReference>
<keyword evidence="1" id="KW-0680">Restriction system</keyword>
<name>H5UNZ9_9MICO</name>
<comment type="caution">
    <text evidence="3">The sequence shown here is derived from an EMBL/GenBank/DDBJ whole genome shotgun (WGS) entry which is preliminary data.</text>
</comment>
<dbReference type="SUPFAM" id="SSF116734">
    <property type="entry name" value="DNA methylase specificity domain"/>
    <property type="match status" value="2"/>
</dbReference>
<dbReference type="Gene3D" id="3.90.220.20">
    <property type="entry name" value="DNA methylase specificity domains"/>
    <property type="match status" value="2"/>
</dbReference>
<dbReference type="InterPro" id="IPR044946">
    <property type="entry name" value="Restrct_endonuc_typeI_TRD_sf"/>
</dbReference>
<organism evidence="3 4">
    <name type="scientific">Mobilicoccus pelagius NBRC 104925</name>
    <dbReference type="NCBI Taxonomy" id="1089455"/>
    <lineage>
        <taxon>Bacteria</taxon>
        <taxon>Bacillati</taxon>
        <taxon>Actinomycetota</taxon>
        <taxon>Actinomycetes</taxon>
        <taxon>Micrococcales</taxon>
        <taxon>Dermatophilaceae</taxon>
        <taxon>Mobilicoccus</taxon>
    </lineage>
</organism>
<evidence type="ECO:0000313" key="4">
    <source>
        <dbReference type="Proteomes" id="UP000004367"/>
    </source>
</evidence>
<evidence type="ECO:0000256" key="1">
    <source>
        <dbReference type="ARBA" id="ARBA00022747"/>
    </source>
</evidence>
<dbReference type="PANTHER" id="PTHR30408:SF12">
    <property type="entry name" value="TYPE I RESTRICTION ENZYME MJAVIII SPECIFICITY SUBUNIT"/>
    <property type="match status" value="1"/>
</dbReference>
<dbReference type="Proteomes" id="UP000004367">
    <property type="component" value="Unassembled WGS sequence"/>
</dbReference>
<dbReference type="STRING" id="1089455.MOPEL_011_00390"/>
<dbReference type="GO" id="GO:0003677">
    <property type="term" value="F:DNA binding"/>
    <property type="evidence" value="ECO:0007669"/>
    <property type="project" value="UniProtKB-KW"/>
</dbReference>
<dbReference type="GO" id="GO:0009307">
    <property type="term" value="P:DNA restriction-modification system"/>
    <property type="evidence" value="ECO:0007669"/>
    <property type="project" value="UniProtKB-KW"/>
</dbReference>
<dbReference type="eggNOG" id="COG0732">
    <property type="taxonomic scope" value="Bacteria"/>
</dbReference>
<dbReference type="InterPro" id="IPR052021">
    <property type="entry name" value="Type-I_RS_S_subunit"/>
</dbReference>
<sequence length="300" mass="33321">MSVVDELRWTVPVRRLGALAERVQDVGHPEAEALSVYLGRGVVRRAEAVDNHNVLGADLAKYQLVQPGDLVFNRLRAWQGGFGASQYRGIVSPAYIVAHPRTGSDARYLNYVLQSKPYLAELTRLSKWMPPSQFDILWTDLRTVEVPAPPIEEQRRIADFLDDRVARIDQIIAAREGQLDLMAEQHLGILDREVRDAGPPRRLAGLLTQAGVGVVVNPSSYFRDDGVPFIHGYNVRDGYLDLSEYKRMSVEDSIRLSRSRLQRGDVLVVRAGFPGRAAVVPPELEGGNCASVLLLRCSAS</sequence>
<reference evidence="3 4" key="1">
    <citation type="submission" date="2012-02" db="EMBL/GenBank/DDBJ databases">
        <title>Whole genome shotgun sequence of Mobilicoccus pelagius NBRC 104925.</title>
        <authorList>
            <person name="Yoshida Y."/>
            <person name="Hosoyama A."/>
            <person name="Tsuchikane K."/>
            <person name="Katsumata H."/>
            <person name="Yamazaki S."/>
            <person name="Fujita N."/>
        </authorList>
    </citation>
    <scope>NUCLEOTIDE SEQUENCE [LARGE SCALE GENOMIC DNA]</scope>
    <source>
        <strain evidence="3 4">NBRC 104925</strain>
    </source>
</reference>
<dbReference type="AlphaFoldDB" id="H5UNZ9"/>
<dbReference type="EMBL" id="BAFE01000011">
    <property type="protein sequence ID" value="GAB47457.1"/>
    <property type="molecule type" value="Genomic_DNA"/>
</dbReference>
<evidence type="ECO:0000313" key="3">
    <source>
        <dbReference type="EMBL" id="GAB47457.1"/>
    </source>
</evidence>
<feature type="non-terminal residue" evidence="3">
    <location>
        <position position="300"/>
    </location>
</feature>
<gene>
    <name evidence="3" type="primary">hsdS</name>
    <name evidence="3" type="ORF">MOPEL_011_00390</name>
</gene>